<evidence type="ECO:0000256" key="3">
    <source>
        <dbReference type="ARBA" id="ARBA00022801"/>
    </source>
</evidence>
<dbReference type="Pfam" id="PF00251">
    <property type="entry name" value="Glyco_hydro_32N"/>
    <property type="match status" value="1"/>
</dbReference>
<dbReference type="AlphaFoldDB" id="A0A1G4J8J1"/>
<dbReference type="OrthoDB" id="202537at2759"/>
<organism evidence="10 11">
    <name type="scientific">Lachancea mirantina</name>
    <dbReference type="NCBI Taxonomy" id="1230905"/>
    <lineage>
        <taxon>Eukaryota</taxon>
        <taxon>Fungi</taxon>
        <taxon>Dikarya</taxon>
        <taxon>Ascomycota</taxon>
        <taxon>Saccharomycotina</taxon>
        <taxon>Saccharomycetes</taxon>
        <taxon>Saccharomycetales</taxon>
        <taxon>Saccharomycetaceae</taxon>
        <taxon>Lachancea</taxon>
    </lineage>
</organism>
<keyword evidence="3 6" id="KW-0378">Hydrolase</keyword>
<proteinExistence type="inferred from homology"/>
<evidence type="ECO:0000256" key="7">
    <source>
        <dbReference type="SAM" id="SignalP"/>
    </source>
</evidence>
<dbReference type="InterPro" id="IPR013148">
    <property type="entry name" value="Glyco_hydro_32_N"/>
</dbReference>
<dbReference type="InterPro" id="IPR001362">
    <property type="entry name" value="Glyco_hydro_32"/>
</dbReference>
<gene>
    <name evidence="10" type="ORF">LAMI_0D00188G</name>
</gene>
<evidence type="ECO:0000256" key="4">
    <source>
        <dbReference type="ARBA" id="ARBA00023180"/>
    </source>
</evidence>
<dbReference type="InterPro" id="IPR013189">
    <property type="entry name" value="Glyco_hydro_32_C"/>
</dbReference>
<reference evidence="10 11" key="1">
    <citation type="submission" date="2016-03" db="EMBL/GenBank/DDBJ databases">
        <authorList>
            <person name="Devillers H."/>
        </authorList>
    </citation>
    <scope>NUCLEOTIDE SEQUENCE [LARGE SCALE GENOMIC DNA]</scope>
    <source>
        <strain evidence="10">CBS 11717</strain>
    </source>
</reference>
<dbReference type="SMART" id="SM00640">
    <property type="entry name" value="Glyco_32"/>
    <property type="match status" value="1"/>
</dbReference>
<evidence type="ECO:0000313" key="11">
    <source>
        <dbReference type="Proteomes" id="UP000191024"/>
    </source>
</evidence>
<dbReference type="PROSITE" id="PS00609">
    <property type="entry name" value="GLYCOSYL_HYDROL_F32"/>
    <property type="match status" value="1"/>
</dbReference>
<dbReference type="Pfam" id="PF08244">
    <property type="entry name" value="Glyco_hydro_32C"/>
    <property type="match status" value="1"/>
</dbReference>
<dbReference type="STRING" id="1230905.A0A1G4J8J1"/>
<accession>A0A1G4J8J1</accession>
<dbReference type="InterPro" id="IPR013320">
    <property type="entry name" value="ConA-like_dom_sf"/>
</dbReference>
<feature type="domain" description="Glycosyl hydrolase family 32 N-terminal" evidence="8">
    <location>
        <begin position="47"/>
        <end position="361"/>
    </location>
</feature>
<dbReference type="SUPFAM" id="SSF49899">
    <property type="entry name" value="Concanavalin A-like lectins/glucanases"/>
    <property type="match status" value="1"/>
</dbReference>
<keyword evidence="11" id="KW-1185">Reference proteome</keyword>
<dbReference type="InterPro" id="IPR018053">
    <property type="entry name" value="Glyco_hydro_32_AS"/>
</dbReference>
<feature type="chain" id="PRO_5009235924" evidence="7">
    <location>
        <begin position="20"/>
        <end position="562"/>
    </location>
</feature>
<dbReference type="InterPro" id="IPR023296">
    <property type="entry name" value="Glyco_hydro_beta-prop_sf"/>
</dbReference>
<name>A0A1G4J8J1_9SACH</name>
<dbReference type="CDD" id="cd18622">
    <property type="entry name" value="GH32_Inu-like"/>
    <property type="match status" value="1"/>
</dbReference>
<sequence length="562" mass="63188">MKILGFTLTALCAALGVHAYNSAYDLTLNRTAMNSSVGHETNRPLIHYTPRVGWMNDPNGLFFDEETSLWHVYYQYKPDALVAGLPIFWGHATSKDLTSWVDHGVAIEPADDVSGAFSGSIVIDRNNTSGFFDNSTLPGQRIVALYTEDSSSKQSQFAAYSLDGGYTFNYYAQNPVLDINSTQFRDPKVIWHDETQRWVMTLALSQEYKIQIYTSKNLKTWNFQSNFSHYGFLGYQYECPGLSKVPVLQSVDPNTTLASNNSSSVDFKWVMFLSINPGAPTGGSVNQYFIGDFDGKTFTADDSASRFVDNGKDFYAMQTFSDTPTNEVVGLAWASNWDYGAYVPITPWKTSMTLARNLTLRPYKPNPESSQLTLYSEPIIDHSILNTTQSIKKASLNLTTEESVFYHLTKTAKGLLEFTLEWKVNATAITSKKSPAAMTFNLRGIEDEEEFLKLGYEVNSGAFFLDRGISDLDFVRFNPLFTTRLVHFLEPYRIDQDGLPVYKVHGIVDKDIVELFFNDGSSTSTNTFYMSEENFLGTVELSSSVDDVFNVLNLEIKQLNTM</sequence>
<dbReference type="GO" id="GO:0000324">
    <property type="term" value="C:fungal-type vacuole"/>
    <property type="evidence" value="ECO:0007669"/>
    <property type="project" value="TreeGrafter"/>
</dbReference>
<dbReference type="EMBL" id="LT598463">
    <property type="protein sequence ID" value="SCU86049.1"/>
    <property type="molecule type" value="Genomic_DNA"/>
</dbReference>
<dbReference type="GO" id="GO:0005576">
    <property type="term" value="C:extracellular region"/>
    <property type="evidence" value="ECO:0007669"/>
    <property type="project" value="UniProtKB-ARBA"/>
</dbReference>
<keyword evidence="4" id="KW-0325">Glycoprotein</keyword>
<dbReference type="Proteomes" id="UP000191024">
    <property type="component" value="Chromosome D"/>
</dbReference>
<protein>
    <submittedName>
        <fullName evidence="10">LAMI_0D00188g1_1</fullName>
    </submittedName>
</protein>
<dbReference type="GO" id="GO:0004575">
    <property type="term" value="F:sucrose alpha-glucosidase activity"/>
    <property type="evidence" value="ECO:0007669"/>
    <property type="project" value="TreeGrafter"/>
</dbReference>
<dbReference type="PANTHER" id="PTHR42800">
    <property type="entry name" value="EXOINULINASE INUD (AFU_ORTHOLOGUE AFUA_5G00480)"/>
    <property type="match status" value="1"/>
</dbReference>
<comment type="similarity">
    <text evidence="1 6">Belongs to the glycosyl hydrolase 32 family.</text>
</comment>
<evidence type="ECO:0000256" key="5">
    <source>
        <dbReference type="ARBA" id="ARBA00023295"/>
    </source>
</evidence>
<evidence type="ECO:0000259" key="8">
    <source>
        <dbReference type="Pfam" id="PF00251"/>
    </source>
</evidence>
<dbReference type="FunFam" id="2.115.10.20:FF:000002">
    <property type="entry name" value="Invertase 2"/>
    <property type="match status" value="1"/>
</dbReference>
<dbReference type="SUPFAM" id="SSF75005">
    <property type="entry name" value="Arabinanase/levansucrase/invertase"/>
    <property type="match status" value="1"/>
</dbReference>
<dbReference type="PANTHER" id="PTHR42800:SF4">
    <property type="entry name" value="INVERTASE 2"/>
    <property type="match status" value="1"/>
</dbReference>
<feature type="domain" description="Glycosyl hydrolase family 32 C-terminal" evidence="9">
    <location>
        <begin position="396"/>
        <end position="544"/>
    </location>
</feature>
<evidence type="ECO:0000256" key="2">
    <source>
        <dbReference type="ARBA" id="ARBA00022729"/>
    </source>
</evidence>
<feature type="signal peptide" evidence="7">
    <location>
        <begin position="1"/>
        <end position="19"/>
    </location>
</feature>
<dbReference type="Gene3D" id="2.115.10.20">
    <property type="entry name" value="Glycosyl hydrolase domain, family 43"/>
    <property type="match status" value="1"/>
</dbReference>
<evidence type="ECO:0000256" key="6">
    <source>
        <dbReference type="RuleBase" id="RU362110"/>
    </source>
</evidence>
<keyword evidence="2 7" id="KW-0732">Signal</keyword>
<evidence type="ECO:0000259" key="9">
    <source>
        <dbReference type="Pfam" id="PF08244"/>
    </source>
</evidence>
<evidence type="ECO:0000256" key="1">
    <source>
        <dbReference type="ARBA" id="ARBA00009902"/>
    </source>
</evidence>
<dbReference type="GO" id="GO:0005987">
    <property type="term" value="P:sucrose catabolic process"/>
    <property type="evidence" value="ECO:0007669"/>
    <property type="project" value="UniProtKB-ARBA"/>
</dbReference>
<evidence type="ECO:0000313" key="10">
    <source>
        <dbReference type="EMBL" id="SCU86049.1"/>
    </source>
</evidence>
<keyword evidence="5 6" id="KW-0326">Glycosidase</keyword>
<dbReference type="Gene3D" id="2.60.120.560">
    <property type="entry name" value="Exo-inulinase, domain 1"/>
    <property type="match status" value="1"/>
</dbReference>